<evidence type="ECO:0000256" key="2">
    <source>
        <dbReference type="ARBA" id="ARBA00007639"/>
    </source>
</evidence>
<feature type="domain" description="Periplasmic binding protein" evidence="4">
    <location>
        <begin position="46"/>
        <end position="300"/>
    </location>
</feature>
<keyword evidence="3" id="KW-0732">Signal</keyword>
<proteinExistence type="inferred from homology"/>
<evidence type="ECO:0000256" key="1">
    <source>
        <dbReference type="ARBA" id="ARBA00004196"/>
    </source>
</evidence>
<accession>A0A850HIS4</accession>
<dbReference type="RefSeq" id="WP_101694935.1">
    <property type="nucleotide sequence ID" value="NZ_JAAITX010000003.1"/>
</dbReference>
<dbReference type="Pfam" id="PF13407">
    <property type="entry name" value="Peripla_BP_4"/>
    <property type="match status" value="1"/>
</dbReference>
<comment type="similarity">
    <text evidence="2">Belongs to the bacterial solute-binding protein 2 family.</text>
</comment>
<dbReference type="Proteomes" id="UP000701680">
    <property type="component" value="Unassembled WGS sequence"/>
</dbReference>
<dbReference type="AlphaFoldDB" id="A0A850HIS4"/>
<dbReference type="InterPro" id="IPR025997">
    <property type="entry name" value="SBP_2_dom"/>
</dbReference>
<evidence type="ECO:0000313" key="8">
    <source>
        <dbReference type="Proteomes" id="UP000701680"/>
    </source>
</evidence>
<name>A0A850HIS4_9FIRM</name>
<evidence type="ECO:0000313" key="5">
    <source>
        <dbReference type="EMBL" id="NSK14487.1"/>
    </source>
</evidence>
<dbReference type="PANTHER" id="PTHR46847">
    <property type="entry name" value="D-ALLOSE-BINDING PERIPLASMIC PROTEIN-RELATED"/>
    <property type="match status" value="1"/>
</dbReference>
<gene>
    <name evidence="6" type="ORF">G5A66_06285</name>
    <name evidence="5" type="ORF">G5A75_06305</name>
</gene>
<evidence type="ECO:0000259" key="4">
    <source>
        <dbReference type="Pfam" id="PF13407"/>
    </source>
</evidence>
<evidence type="ECO:0000313" key="6">
    <source>
        <dbReference type="EMBL" id="NVH58261.1"/>
    </source>
</evidence>
<dbReference type="Gene3D" id="3.40.50.2300">
    <property type="match status" value="2"/>
</dbReference>
<dbReference type="OrthoDB" id="569491at2"/>
<dbReference type="Proteomes" id="UP000528555">
    <property type="component" value="Unassembled WGS sequence"/>
</dbReference>
<sequence length="336" mass="36810">MANRRKYKLVSVGLVLALCVGLLAGCGGMGFLKKGKALESDRKKKVVLIAKSTESEFWKSVFSGANAASTEYNMDLMTIGPKNEEDYQTQNDMIEEAVADGADAIIFSAIDYEENADAINAAAQKGVKIIVIDSDVNSNRVECRIGTDNYEAGQMAGEAALAGEEDKIYVGVVNFDKVSENGQTREQGMTDTLKKDERATIVESVNARSTIDSAKSATLRMLEEHPEINVLVTFNEWTSLGVGYAIQELKAGDRIRVVAFDSNVISVDMLESGEVDALIVQNPYAMGYIGVESAYKVLNGYAITEKEIDTETQLVVKENMYSEACQRMLFTFEETR</sequence>
<dbReference type="GO" id="GO:0030246">
    <property type="term" value="F:carbohydrate binding"/>
    <property type="evidence" value="ECO:0007669"/>
    <property type="project" value="UniProtKB-ARBA"/>
</dbReference>
<comment type="caution">
    <text evidence="6">The sequence shown here is derived from an EMBL/GenBank/DDBJ whole genome shotgun (WGS) entry which is preliminary data.</text>
</comment>
<reference evidence="6" key="2">
    <citation type="submission" date="2020-02" db="EMBL/GenBank/DDBJ databases">
        <authorList>
            <person name="Littmann E."/>
            <person name="Sorbara M."/>
        </authorList>
    </citation>
    <scope>NUCLEOTIDE SEQUENCE</scope>
    <source>
        <strain evidence="6">MSK.17.11</strain>
        <strain evidence="5">MSK.17.38</strain>
    </source>
</reference>
<protein>
    <submittedName>
        <fullName evidence="6">Substrate-binding domain-containing protein</fullName>
    </submittedName>
</protein>
<evidence type="ECO:0000313" key="7">
    <source>
        <dbReference type="Proteomes" id="UP000528555"/>
    </source>
</evidence>
<dbReference type="InterPro" id="IPR028082">
    <property type="entry name" value="Peripla_BP_I"/>
</dbReference>
<evidence type="ECO:0000256" key="3">
    <source>
        <dbReference type="ARBA" id="ARBA00022729"/>
    </source>
</evidence>
<organism evidence="6 7">
    <name type="scientific">Dorea phocaeensis</name>
    <dbReference type="NCBI Taxonomy" id="2040291"/>
    <lineage>
        <taxon>Bacteria</taxon>
        <taxon>Bacillati</taxon>
        <taxon>Bacillota</taxon>
        <taxon>Clostridia</taxon>
        <taxon>Lachnospirales</taxon>
        <taxon>Lachnospiraceae</taxon>
        <taxon>Dorea</taxon>
    </lineage>
</organism>
<dbReference type="EMBL" id="JAAIUO010000003">
    <property type="protein sequence ID" value="NSK14487.1"/>
    <property type="molecule type" value="Genomic_DNA"/>
</dbReference>
<dbReference type="SUPFAM" id="SSF53822">
    <property type="entry name" value="Periplasmic binding protein-like I"/>
    <property type="match status" value="1"/>
</dbReference>
<dbReference type="PROSITE" id="PS51257">
    <property type="entry name" value="PROKAR_LIPOPROTEIN"/>
    <property type="match status" value="1"/>
</dbReference>
<dbReference type="EMBL" id="JAAITX010000003">
    <property type="protein sequence ID" value="NVH58261.1"/>
    <property type="molecule type" value="Genomic_DNA"/>
</dbReference>
<dbReference type="GO" id="GO:0030313">
    <property type="term" value="C:cell envelope"/>
    <property type="evidence" value="ECO:0007669"/>
    <property type="project" value="UniProtKB-SubCell"/>
</dbReference>
<keyword evidence="7" id="KW-1185">Reference proteome</keyword>
<comment type="subcellular location">
    <subcellularLocation>
        <location evidence="1">Cell envelope</location>
    </subcellularLocation>
</comment>
<reference evidence="7 8" key="1">
    <citation type="journal article" date="2020" name="Cell Host Microbe">
        <title>Functional and Genomic Variation between Human-Derived Isolates of Lachnospiraceae Reveals Inter- and Intra-Species Diversity.</title>
        <authorList>
            <person name="Sorbara M.T."/>
            <person name="Littmann E.R."/>
            <person name="Fontana E."/>
            <person name="Moody T.U."/>
            <person name="Kohout C.E."/>
            <person name="Gjonbalaj M."/>
            <person name="Eaton V."/>
            <person name="Seok R."/>
            <person name="Leiner I.M."/>
            <person name="Pamer E.G."/>
        </authorList>
    </citation>
    <scope>NUCLEOTIDE SEQUENCE [LARGE SCALE GENOMIC DNA]</scope>
    <source>
        <strain evidence="6 7">MSK.17.11</strain>
        <strain evidence="5 8">MSK.17.38</strain>
    </source>
</reference>
<dbReference type="PANTHER" id="PTHR46847:SF1">
    <property type="entry name" value="D-ALLOSE-BINDING PERIPLASMIC PROTEIN-RELATED"/>
    <property type="match status" value="1"/>
</dbReference>